<accession>A0ABU7KY85</accession>
<dbReference type="EMBL" id="JAUUCC010000102">
    <property type="protein sequence ID" value="MEE2054251.1"/>
    <property type="molecule type" value="Genomic_DNA"/>
</dbReference>
<dbReference type="RefSeq" id="WP_330161114.1">
    <property type="nucleotide sequence ID" value="NZ_BAAAJA010000012.1"/>
</dbReference>
<feature type="region of interest" description="Disordered" evidence="1">
    <location>
        <begin position="1"/>
        <end position="30"/>
    </location>
</feature>
<name>A0ABU7KY85_9ACTN</name>
<proteinExistence type="predicted"/>
<comment type="caution">
    <text evidence="2">The sequence shown here is derived from an EMBL/GenBank/DDBJ whole genome shotgun (WGS) entry which is preliminary data.</text>
</comment>
<protein>
    <submittedName>
        <fullName evidence="2">ATPase</fullName>
    </submittedName>
</protein>
<gene>
    <name evidence="2" type="ORF">Q8A49_27515</name>
</gene>
<sequence length="316" mass="32510">MNASQTHLAGIPGAPPAPAAGAGRAAPARPVPADGLVRRIGRTVLRPFRPVDEVAEAVELGRRLQRATSTGRRILVDDLGTGADAAVVTALVARALAHFRHDRVLAVDATGRAPSMADRLGAGEPGDLEGVDPATFESVCASLGEVGENLWTVGAAPDRADAYSSGLLPISRFFGVTLVAGRADGAFPAAVGAGAHSRVRVVRATRESALRVGRELDSLAATSPDEVGRTVVVVFDEHRREDPAFDVARTTGIIAESGAAVVVVPHDRHLAQGAAVLPRLIGEATHRTVQLIAAEALGRAVDGAAPAPARARTEGE</sequence>
<evidence type="ECO:0000313" key="2">
    <source>
        <dbReference type="EMBL" id="MEE2054251.1"/>
    </source>
</evidence>
<organism evidence="2 3">
    <name type="scientific">Nocardiopsis tropica</name>
    <dbReference type="NCBI Taxonomy" id="109330"/>
    <lineage>
        <taxon>Bacteria</taxon>
        <taxon>Bacillati</taxon>
        <taxon>Actinomycetota</taxon>
        <taxon>Actinomycetes</taxon>
        <taxon>Streptosporangiales</taxon>
        <taxon>Nocardiopsidaceae</taxon>
        <taxon>Nocardiopsis</taxon>
    </lineage>
</organism>
<evidence type="ECO:0000313" key="3">
    <source>
        <dbReference type="Proteomes" id="UP001348641"/>
    </source>
</evidence>
<evidence type="ECO:0000256" key="1">
    <source>
        <dbReference type="SAM" id="MobiDB-lite"/>
    </source>
</evidence>
<feature type="compositionally biased region" description="Low complexity" evidence="1">
    <location>
        <begin position="19"/>
        <end position="30"/>
    </location>
</feature>
<reference evidence="2 3" key="1">
    <citation type="submission" date="2023-07" db="EMBL/GenBank/DDBJ databases">
        <authorList>
            <person name="Girao M."/>
            <person name="Carvalho M.F."/>
        </authorList>
    </citation>
    <scope>NUCLEOTIDE SEQUENCE [LARGE SCALE GENOMIC DNA]</scope>
    <source>
        <strain evidence="2 3">66/93</strain>
    </source>
</reference>
<dbReference type="Proteomes" id="UP001348641">
    <property type="component" value="Unassembled WGS sequence"/>
</dbReference>